<evidence type="ECO:0000313" key="1">
    <source>
        <dbReference type="EMBL" id="KAI3736246.1"/>
    </source>
</evidence>
<sequence>MGKGVFFTSASMLLAVIITATLRHHHHHHPNNSSSFTDLTSNASLLLRSNGFNFIATFLHISPELFFSTPQSTIFAIPDAAISNHSIPPYMTKQLLAYHISPAKLTIQDLFRKPAKTCLPTLIPHQRVTITKNDYKNRLLEINNVLITHPDLFLQGPITIHGIAGSFASFDHRQEIMNLPVCESDHDGGSSSTGGFIKNKDEWGKVVKFLGSSGFMPFAIGLNSVTDGILKDFPDLNSVTIFTPPNIALMAMPSPLLDKFMRFHIVPQRHSFRQLAGFQAGSSLRTLVNGKHVDITDTSKLSQIVSINGVAITAPDLFVSNNFIVHGIARPLTMDELSSMSR</sequence>
<reference evidence="1 2" key="2">
    <citation type="journal article" date="2022" name="Mol. Ecol. Resour.">
        <title>The genomes of chicory, endive, great burdock and yacon provide insights into Asteraceae paleo-polyploidization history and plant inulin production.</title>
        <authorList>
            <person name="Fan W."/>
            <person name="Wang S."/>
            <person name="Wang H."/>
            <person name="Wang A."/>
            <person name="Jiang F."/>
            <person name="Liu H."/>
            <person name="Zhao H."/>
            <person name="Xu D."/>
            <person name="Zhang Y."/>
        </authorList>
    </citation>
    <scope>NUCLEOTIDE SEQUENCE [LARGE SCALE GENOMIC DNA]</scope>
    <source>
        <strain evidence="2">cv. Niubang</strain>
    </source>
</reference>
<evidence type="ECO:0000313" key="2">
    <source>
        <dbReference type="Proteomes" id="UP001055879"/>
    </source>
</evidence>
<keyword evidence="2" id="KW-1185">Reference proteome</keyword>
<proteinExistence type="predicted"/>
<name>A0ACB9CPQ1_ARCLA</name>
<protein>
    <submittedName>
        <fullName evidence="1">Uncharacterized protein</fullName>
    </submittedName>
</protein>
<reference evidence="2" key="1">
    <citation type="journal article" date="2022" name="Mol. Ecol. Resour.">
        <title>The genomes of chicory, endive, great burdock and yacon provide insights into Asteraceae palaeo-polyploidization history and plant inulin production.</title>
        <authorList>
            <person name="Fan W."/>
            <person name="Wang S."/>
            <person name="Wang H."/>
            <person name="Wang A."/>
            <person name="Jiang F."/>
            <person name="Liu H."/>
            <person name="Zhao H."/>
            <person name="Xu D."/>
            <person name="Zhang Y."/>
        </authorList>
    </citation>
    <scope>NUCLEOTIDE SEQUENCE [LARGE SCALE GENOMIC DNA]</scope>
    <source>
        <strain evidence="2">cv. Niubang</strain>
    </source>
</reference>
<organism evidence="1 2">
    <name type="scientific">Arctium lappa</name>
    <name type="common">Greater burdock</name>
    <name type="synonym">Lappa major</name>
    <dbReference type="NCBI Taxonomy" id="4217"/>
    <lineage>
        <taxon>Eukaryota</taxon>
        <taxon>Viridiplantae</taxon>
        <taxon>Streptophyta</taxon>
        <taxon>Embryophyta</taxon>
        <taxon>Tracheophyta</taxon>
        <taxon>Spermatophyta</taxon>
        <taxon>Magnoliopsida</taxon>
        <taxon>eudicotyledons</taxon>
        <taxon>Gunneridae</taxon>
        <taxon>Pentapetalae</taxon>
        <taxon>asterids</taxon>
        <taxon>campanulids</taxon>
        <taxon>Asterales</taxon>
        <taxon>Asteraceae</taxon>
        <taxon>Carduoideae</taxon>
        <taxon>Cardueae</taxon>
        <taxon>Arctiinae</taxon>
        <taxon>Arctium</taxon>
    </lineage>
</organism>
<comment type="caution">
    <text evidence="1">The sequence shown here is derived from an EMBL/GenBank/DDBJ whole genome shotgun (WGS) entry which is preliminary data.</text>
</comment>
<accession>A0ACB9CPQ1</accession>
<dbReference type="EMBL" id="CM042050">
    <property type="protein sequence ID" value="KAI3736246.1"/>
    <property type="molecule type" value="Genomic_DNA"/>
</dbReference>
<dbReference type="Proteomes" id="UP001055879">
    <property type="component" value="Linkage Group LG04"/>
</dbReference>
<gene>
    <name evidence="1" type="ORF">L6452_15784</name>
</gene>